<feature type="transmembrane region" description="Helical" evidence="1">
    <location>
        <begin position="277"/>
        <end position="299"/>
    </location>
</feature>
<feature type="transmembrane region" description="Helical" evidence="1">
    <location>
        <begin position="83"/>
        <end position="103"/>
    </location>
</feature>
<reference evidence="3 4" key="1">
    <citation type="submission" date="2010-05" db="EMBL/GenBank/DDBJ databases">
        <title>The Genome Sequence of Thecamonas trahens ATCC 50062.</title>
        <authorList>
            <consortium name="The Broad Institute Genome Sequencing Platform"/>
            <person name="Russ C."/>
            <person name="Cuomo C."/>
            <person name="Shea T."/>
            <person name="Young S.K."/>
            <person name="Zeng Q."/>
            <person name="Koehrsen M."/>
            <person name="Haas B."/>
            <person name="Borodovsky M."/>
            <person name="Guigo R."/>
            <person name="Alvarado L."/>
            <person name="Berlin A."/>
            <person name="Bochicchio J."/>
            <person name="Borenstein D."/>
            <person name="Chapman S."/>
            <person name="Chen Z."/>
            <person name="Freedman E."/>
            <person name="Gellesch M."/>
            <person name="Goldberg J."/>
            <person name="Griggs A."/>
            <person name="Gujja S."/>
            <person name="Heilman E."/>
            <person name="Heiman D."/>
            <person name="Hepburn T."/>
            <person name="Howarth C."/>
            <person name="Jen D."/>
            <person name="Larson L."/>
            <person name="Mehta T."/>
            <person name="Park D."/>
            <person name="Pearson M."/>
            <person name="Roberts A."/>
            <person name="Saif S."/>
            <person name="Shenoy N."/>
            <person name="Sisk P."/>
            <person name="Stolte C."/>
            <person name="Sykes S."/>
            <person name="Thomson T."/>
            <person name="Walk T."/>
            <person name="White J."/>
            <person name="Yandava C."/>
            <person name="Burger G."/>
            <person name="Gray M.W."/>
            <person name="Holland P.W.H."/>
            <person name="King N."/>
            <person name="Lang F.B.F."/>
            <person name="Roger A.J."/>
            <person name="Ruiz-Trillo I."/>
            <person name="Lander E."/>
            <person name="Nusbaum C."/>
        </authorList>
    </citation>
    <scope>NUCLEOTIDE SEQUENCE [LARGE SCALE GENOMIC DNA]</scope>
    <source>
        <strain evidence="3 4">ATCC 50062</strain>
    </source>
</reference>
<dbReference type="AlphaFoldDB" id="A0A0L0DUN0"/>
<dbReference type="OrthoDB" id="6416209at2759"/>
<dbReference type="InterPro" id="IPR036938">
    <property type="entry name" value="PAP2/HPO_sf"/>
</dbReference>
<dbReference type="InterPro" id="IPR000326">
    <property type="entry name" value="PAP2/HPO"/>
</dbReference>
<accession>A0A0L0DUN0</accession>
<protein>
    <recommendedName>
        <fullName evidence="2">Phosphatidic acid phosphatase type 2/haloperoxidase domain-containing protein</fullName>
    </recommendedName>
</protein>
<dbReference type="SMART" id="SM00014">
    <property type="entry name" value="acidPPc"/>
    <property type="match status" value="1"/>
</dbReference>
<feature type="transmembrane region" description="Helical" evidence="1">
    <location>
        <begin position="50"/>
        <end position="71"/>
    </location>
</feature>
<dbReference type="PANTHER" id="PTHR14969">
    <property type="entry name" value="SPHINGOSINE-1-PHOSPHATE PHOSPHOHYDROLASE"/>
    <property type="match status" value="1"/>
</dbReference>
<feature type="transmembrane region" description="Helical" evidence="1">
    <location>
        <begin position="240"/>
        <end position="257"/>
    </location>
</feature>
<evidence type="ECO:0000259" key="2">
    <source>
        <dbReference type="SMART" id="SM00014"/>
    </source>
</evidence>
<feature type="transmembrane region" description="Helical" evidence="1">
    <location>
        <begin position="189"/>
        <end position="207"/>
    </location>
</feature>
<dbReference type="Proteomes" id="UP000054408">
    <property type="component" value="Unassembled WGS sequence"/>
</dbReference>
<dbReference type="EMBL" id="GL349440">
    <property type="protein sequence ID" value="KNC56039.1"/>
    <property type="molecule type" value="Genomic_DNA"/>
</dbReference>
<dbReference type="Gene3D" id="1.20.144.10">
    <property type="entry name" value="Phosphatidic acid phosphatase type 2/haloperoxidase"/>
    <property type="match status" value="1"/>
</dbReference>
<evidence type="ECO:0000313" key="4">
    <source>
        <dbReference type="Proteomes" id="UP000054408"/>
    </source>
</evidence>
<proteinExistence type="predicted"/>
<dbReference type="GeneID" id="25561762"/>
<evidence type="ECO:0000313" key="3">
    <source>
        <dbReference type="EMBL" id="KNC56039.1"/>
    </source>
</evidence>
<keyword evidence="1" id="KW-0812">Transmembrane</keyword>
<keyword evidence="1" id="KW-1133">Transmembrane helix</keyword>
<name>A0A0L0DUN0_THETB</name>
<keyword evidence="1" id="KW-0472">Membrane</keyword>
<dbReference type="PANTHER" id="PTHR14969:SF13">
    <property type="entry name" value="AT30094P"/>
    <property type="match status" value="1"/>
</dbReference>
<gene>
    <name evidence="3" type="ORF">AMSG_02051</name>
</gene>
<dbReference type="SUPFAM" id="SSF48317">
    <property type="entry name" value="Acid phosphatase/Vanadium-dependent haloperoxidase"/>
    <property type="match status" value="1"/>
</dbReference>
<keyword evidence="4" id="KW-1185">Reference proteome</keyword>
<feature type="transmembrane region" description="Helical" evidence="1">
    <location>
        <begin position="213"/>
        <end position="233"/>
    </location>
</feature>
<feature type="domain" description="Phosphatidic acid phosphatase type 2/haloperoxidase" evidence="2">
    <location>
        <begin position="80"/>
        <end position="203"/>
    </location>
</feature>
<dbReference type="RefSeq" id="XP_013761083.1">
    <property type="nucleotide sequence ID" value="XM_013905629.1"/>
</dbReference>
<evidence type="ECO:0000256" key="1">
    <source>
        <dbReference type="SAM" id="Phobius"/>
    </source>
</evidence>
<dbReference type="CDD" id="cd01610">
    <property type="entry name" value="PAP2_like"/>
    <property type="match status" value="1"/>
</dbReference>
<dbReference type="Pfam" id="PF01569">
    <property type="entry name" value="PAP2"/>
    <property type="match status" value="1"/>
</dbReference>
<sequence>MHRRERGLVAVALACGVAAVAVDLEYHVHEWGLPTVAALRHALLSAPASVLARLASACGFEIFLPLVPALIWSGSRRAGALGLRLLALLHYSLLLVSLAKTWFREPRPLHLLREHSGSGSMAVDGASALDSVEYSFPSGHSWATTVAWLTVVDTYSASYAQLRWLAAACIAATAASRVYFALHFVHDVGSGIALGVLTFFAAPSLLSDSRRALAARLVLLATAGYVLIAAFEAHHRQKQLGAWYSLGALVTLAFVPPRAPLLDAAAAAKPGLSPSRLAWRLLVGLTPLGLGLGLIFIRVVRGQRDTELEIILLLAGAAGATWVTVGAPAVFRRLSLA</sequence>
<feature type="transmembrane region" description="Helical" evidence="1">
    <location>
        <begin position="311"/>
        <end position="331"/>
    </location>
</feature>
<organism evidence="3 4">
    <name type="scientific">Thecamonas trahens ATCC 50062</name>
    <dbReference type="NCBI Taxonomy" id="461836"/>
    <lineage>
        <taxon>Eukaryota</taxon>
        <taxon>Apusozoa</taxon>
        <taxon>Apusomonadida</taxon>
        <taxon>Apusomonadidae</taxon>
        <taxon>Thecamonas</taxon>
    </lineage>
</organism>